<dbReference type="Pfam" id="PF00072">
    <property type="entry name" value="Response_reg"/>
    <property type="match status" value="1"/>
</dbReference>
<protein>
    <submittedName>
        <fullName evidence="3 4">Response regulator</fullName>
    </submittedName>
</protein>
<dbReference type="PROSITE" id="PS50110">
    <property type="entry name" value="RESPONSE_REGULATORY"/>
    <property type="match status" value="1"/>
</dbReference>
<evidence type="ECO:0000259" key="2">
    <source>
        <dbReference type="PROSITE" id="PS50110"/>
    </source>
</evidence>
<name>A0A1H1BCX4_9EURY</name>
<dbReference type="PANTHER" id="PTHR44520:SF2">
    <property type="entry name" value="RESPONSE REGULATOR RCP1"/>
    <property type="match status" value="1"/>
</dbReference>
<dbReference type="InterPro" id="IPR052893">
    <property type="entry name" value="TCS_response_regulator"/>
</dbReference>
<gene>
    <name evidence="3" type="ORF">DWB78_02790</name>
    <name evidence="4" type="ORF">SAMN05216278_1744</name>
</gene>
<feature type="domain" description="Response regulatory" evidence="2">
    <location>
        <begin position="11"/>
        <end position="136"/>
    </location>
</feature>
<dbReference type="Proteomes" id="UP000255421">
    <property type="component" value="Unassembled WGS sequence"/>
</dbReference>
<dbReference type="RefSeq" id="WP_092535938.1">
    <property type="nucleotide sequence ID" value="NZ_FNKQ01000002.1"/>
</dbReference>
<dbReference type="Proteomes" id="UP000199289">
    <property type="component" value="Unassembled WGS sequence"/>
</dbReference>
<dbReference type="Gene3D" id="3.40.50.2300">
    <property type="match status" value="1"/>
</dbReference>
<dbReference type="EMBL" id="FNKQ01000002">
    <property type="protein sequence ID" value="SDQ49775.1"/>
    <property type="molecule type" value="Genomic_DNA"/>
</dbReference>
<evidence type="ECO:0000313" key="4">
    <source>
        <dbReference type="EMBL" id="SDQ49775.1"/>
    </source>
</evidence>
<dbReference type="PANTHER" id="PTHR44520">
    <property type="entry name" value="RESPONSE REGULATOR RCP1-RELATED"/>
    <property type="match status" value="1"/>
</dbReference>
<evidence type="ECO:0000313" key="5">
    <source>
        <dbReference type="Proteomes" id="UP000199289"/>
    </source>
</evidence>
<dbReference type="InterPro" id="IPR011006">
    <property type="entry name" value="CheY-like_superfamily"/>
</dbReference>
<organism evidence="4 5">
    <name type="scientific">Halopelagius longus</name>
    <dbReference type="NCBI Taxonomy" id="1236180"/>
    <lineage>
        <taxon>Archaea</taxon>
        <taxon>Methanobacteriati</taxon>
        <taxon>Methanobacteriota</taxon>
        <taxon>Stenosarchaea group</taxon>
        <taxon>Halobacteria</taxon>
        <taxon>Halobacteriales</taxon>
        <taxon>Haloferacaceae</taxon>
    </lineage>
</organism>
<accession>A0A1H1BCX4</accession>
<evidence type="ECO:0000256" key="1">
    <source>
        <dbReference type="PROSITE-ProRule" id="PRU00169"/>
    </source>
</evidence>
<evidence type="ECO:0000313" key="3">
    <source>
        <dbReference type="EMBL" id="RDI70740.1"/>
    </source>
</evidence>
<reference evidence="5" key="1">
    <citation type="submission" date="2016-10" db="EMBL/GenBank/DDBJ databases">
        <authorList>
            <person name="Varghese N."/>
            <person name="Submissions S."/>
        </authorList>
    </citation>
    <scope>NUCLEOTIDE SEQUENCE [LARGE SCALE GENOMIC DNA]</scope>
    <source>
        <strain evidence="5">CGMCC 1.12397</strain>
    </source>
</reference>
<reference evidence="4" key="2">
    <citation type="submission" date="2016-10" db="EMBL/GenBank/DDBJ databases">
        <authorList>
            <person name="de Groot N.N."/>
        </authorList>
    </citation>
    <scope>NUCLEOTIDE SEQUENCE [LARGE SCALE GENOMIC DNA]</scope>
    <source>
        <strain evidence="4">CGMCC 1.12397</strain>
    </source>
</reference>
<reference evidence="3 6" key="3">
    <citation type="submission" date="2018-07" db="EMBL/GenBank/DDBJ databases">
        <title>Genome sequence of extremly halophilic archaeon Halopelagius longus strain BC12-B1.</title>
        <authorList>
            <person name="Zhang X."/>
        </authorList>
    </citation>
    <scope>NUCLEOTIDE SEQUENCE [LARGE SCALE GENOMIC DNA]</scope>
    <source>
        <strain evidence="3 6">BC12-B1</strain>
    </source>
</reference>
<dbReference type="OrthoDB" id="9652at2157"/>
<dbReference type="SMART" id="SM00448">
    <property type="entry name" value="REC"/>
    <property type="match status" value="1"/>
</dbReference>
<dbReference type="GO" id="GO:0000160">
    <property type="term" value="P:phosphorelay signal transduction system"/>
    <property type="evidence" value="ECO:0007669"/>
    <property type="project" value="InterPro"/>
</dbReference>
<keyword evidence="6" id="KW-1185">Reference proteome</keyword>
<proteinExistence type="predicted"/>
<evidence type="ECO:0000313" key="6">
    <source>
        <dbReference type="Proteomes" id="UP000255421"/>
    </source>
</evidence>
<dbReference type="SUPFAM" id="SSF52172">
    <property type="entry name" value="CheY-like"/>
    <property type="match status" value="1"/>
</dbReference>
<sequence>MATDATVDSIEILLVEPSPGDTRLFTEQFEDAKILNTLNAVSDGESALDYIHQRGEYEDSPCPDLILLELQLPGKSGIEVLSELKGDPEVADIPVVALTSSDLGEDLVRSHGLEAEAYIQKPVEPAEFVEFIQSVEDFWLKIVRDSDEE</sequence>
<dbReference type="EMBL" id="QQST01000001">
    <property type="protein sequence ID" value="RDI70740.1"/>
    <property type="molecule type" value="Genomic_DNA"/>
</dbReference>
<dbReference type="AlphaFoldDB" id="A0A1H1BCX4"/>
<dbReference type="CDD" id="cd17557">
    <property type="entry name" value="REC_Rcp-like"/>
    <property type="match status" value="1"/>
</dbReference>
<dbReference type="InterPro" id="IPR001789">
    <property type="entry name" value="Sig_transdc_resp-reg_receiver"/>
</dbReference>
<comment type="caution">
    <text evidence="1">Lacks conserved residue(s) required for the propagation of feature annotation.</text>
</comment>